<name>A0ABZ1TZK2_9ACTN</name>
<dbReference type="Gene3D" id="3.40.190.10">
    <property type="entry name" value="Periplasmic binding protein-like II"/>
    <property type="match status" value="2"/>
</dbReference>
<sequence>MAFNEFNELTDGLSEPVRKAWERSLTSGRAALGRRTVLRAAALTAGAAGLAACGIPPARNTGGTGDSTANAAKDLSDSEKEVNFSNWPLYVDTDENDKEKHGTLEAFTAATGVKVRYTEDVNDNVEFFGKVKPQLAAGQDTGRDLMVLTDWMAARLIRLGWAQKLNPANVTTAITTIESRFRAPDWDPGRLYSYPWAGIQVVIAYNRRATKGKEVASVAQLLEDPDLKGRVTFLSEMRDSIGITLLDMGKDPAKFTADDYAAAVARLQKAVDNKQIRRFTGNDYGQELSSGDIAACVAWGGDLIQLRADNPDIEFVIPEKGFVTSTDNLLVPARAQHKTNAEKLIDFYYQPKIAAQLTAGIGFVSAVTGVQQELAAIAPDTAANPLVVPTPEMAAKAHVFRTLTETEESDFEEKFSKLIGA</sequence>
<evidence type="ECO:0000313" key="6">
    <source>
        <dbReference type="EMBL" id="WUQ84081.1"/>
    </source>
</evidence>
<keyword evidence="3" id="KW-0732">Signal</keyword>
<dbReference type="Pfam" id="PF13416">
    <property type="entry name" value="SBP_bac_8"/>
    <property type="match status" value="1"/>
</dbReference>
<evidence type="ECO:0000256" key="2">
    <source>
        <dbReference type="ARBA" id="ARBA00022448"/>
    </source>
</evidence>
<comment type="subcellular location">
    <subcellularLocation>
        <location evidence="1">Periplasm</location>
    </subcellularLocation>
</comment>
<dbReference type="RefSeq" id="WP_328954991.1">
    <property type="nucleotide sequence ID" value="NZ_CP108110.1"/>
</dbReference>
<gene>
    <name evidence="6" type="ORF">OHA16_14590</name>
</gene>
<dbReference type="Proteomes" id="UP001432222">
    <property type="component" value="Chromosome"/>
</dbReference>
<evidence type="ECO:0000256" key="5">
    <source>
        <dbReference type="SAM" id="MobiDB-lite"/>
    </source>
</evidence>
<feature type="region of interest" description="Disordered" evidence="5">
    <location>
        <begin position="54"/>
        <end position="77"/>
    </location>
</feature>
<keyword evidence="2" id="KW-0813">Transport</keyword>
<dbReference type="InterPro" id="IPR006059">
    <property type="entry name" value="SBP"/>
</dbReference>
<organism evidence="6 7">
    <name type="scientific">Kitasatospora purpeofusca</name>
    <dbReference type="NCBI Taxonomy" id="67352"/>
    <lineage>
        <taxon>Bacteria</taxon>
        <taxon>Bacillati</taxon>
        <taxon>Actinomycetota</taxon>
        <taxon>Actinomycetes</taxon>
        <taxon>Kitasatosporales</taxon>
        <taxon>Streptomycetaceae</taxon>
        <taxon>Kitasatospora</taxon>
    </lineage>
</organism>
<dbReference type="PANTHER" id="PTHR30222:SF17">
    <property type="entry name" value="SPERMIDINE_PUTRESCINE-BINDING PERIPLASMIC PROTEIN"/>
    <property type="match status" value="1"/>
</dbReference>
<keyword evidence="7" id="KW-1185">Reference proteome</keyword>
<reference evidence="6" key="1">
    <citation type="submission" date="2022-10" db="EMBL/GenBank/DDBJ databases">
        <title>The complete genomes of actinobacterial strains from the NBC collection.</title>
        <authorList>
            <person name="Joergensen T.S."/>
            <person name="Alvarez Arevalo M."/>
            <person name="Sterndorff E.B."/>
            <person name="Faurdal D."/>
            <person name="Vuksanovic O."/>
            <person name="Mourched A.-S."/>
            <person name="Charusanti P."/>
            <person name="Shaw S."/>
            <person name="Blin K."/>
            <person name="Weber T."/>
        </authorList>
    </citation>
    <scope>NUCLEOTIDE SEQUENCE</scope>
    <source>
        <strain evidence="6">NBC_00222</strain>
    </source>
</reference>
<evidence type="ECO:0000256" key="1">
    <source>
        <dbReference type="ARBA" id="ARBA00004418"/>
    </source>
</evidence>
<proteinExistence type="predicted"/>
<evidence type="ECO:0000256" key="4">
    <source>
        <dbReference type="ARBA" id="ARBA00022764"/>
    </source>
</evidence>
<dbReference type="InterPro" id="IPR006311">
    <property type="entry name" value="TAT_signal"/>
</dbReference>
<dbReference type="EMBL" id="CP108110">
    <property type="protein sequence ID" value="WUQ84081.1"/>
    <property type="molecule type" value="Genomic_DNA"/>
</dbReference>
<dbReference type="PANTHER" id="PTHR30222">
    <property type="entry name" value="SPERMIDINE/PUTRESCINE-BINDING PERIPLASMIC PROTEIN"/>
    <property type="match status" value="1"/>
</dbReference>
<dbReference type="CDD" id="cd13590">
    <property type="entry name" value="PBP2_PotD_PotF_like"/>
    <property type="match status" value="1"/>
</dbReference>
<dbReference type="SUPFAM" id="SSF53850">
    <property type="entry name" value="Periplasmic binding protein-like II"/>
    <property type="match status" value="1"/>
</dbReference>
<dbReference type="PRINTS" id="PR00909">
    <property type="entry name" value="SPERMDNBNDNG"/>
</dbReference>
<keyword evidence="4" id="KW-0574">Periplasm</keyword>
<evidence type="ECO:0000256" key="3">
    <source>
        <dbReference type="ARBA" id="ARBA00022729"/>
    </source>
</evidence>
<evidence type="ECO:0000313" key="7">
    <source>
        <dbReference type="Proteomes" id="UP001432222"/>
    </source>
</evidence>
<accession>A0ABZ1TZK2</accession>
<dbReference type="PROSITE" id="PS51318">
    <property type="entry name" value="TAT"/>
    <property type="match status" value="1"/>
</dbReference>
<protein>
    <submittedName>
        <fullName evidence="6">Spermidine/putrescine ABC transporter substrate-binding protein</fullName>
    </submittedName>
</protein>
<dbReference type="InterPro" id="IPR001188">
    <property type="entry name" value="Sperm_putr-bd"/>
</dbReference>